<accession>A0ABQ9TE06</accession>
<evidence type="ECO:0008006" key="3">
    <source>
        <dbReference type="Google" id="ProtNLM"/>
    </source>
</evidence>
<dbReference type="PANTHER" id="PTHR11431">
    <property type="entry name" value="FERRITIN"/>
    <property type="match status" value="1"/>
</dbReference>
<sequence>MECTFHLEENVNLSLMELHQLALEKGNSQLCNFVESHFLNQQAKTMKVCSGGYLSILCRMWSLEPGLAEYLFDKLTLAGSKKET</sequence>
<evidence type="ECO:0000313" key="1">
    <source>
        <dbReference type="EMBL" id="KAK2082959.1"/>
    </source>
</evidence>
<keyword evidence="2" id="KW-1185">Reference proteome</keyword>
<dbReference type="InterPro" id="IPR001519">
    <property type="entry name" value="Ferritin"/>
</dbReference>
<dbReference type="EMBL" id="JASSZA010000023">
    <property type="protein sequence ID" value="KAK2082959.1"/>
    <property type="molecule type" value="Genomic_DNA"/>
</dbReference>
<name>A0ABQ9TE06_SAGOE</name>
<dbReference type="SUPFAM" id="SSF47240">
    <property type="entry name" value="Ferritin-like"/>
    <property type="match status" value="1"/>
</dbReference>
<protein>
    <recommendedName>
        <fullName evidence="3">Ferritin</fullName>
    </recommendedName>
</protein>
<evidence type="ECO:0000313" key="2">
    <source>
        <dbReference type="Proteomes" id="UP001266305"/>
    </source>
</evidence>
<dbReference type="InterPro" id="IPR012347">
    <property type="entry name" value="Ferritin-like"/>
</dbReference>
<dbReference type="Gene3D" id="1.20.1260.10">
    <property type="match status" value="1"/>
</dbReference>
<organism evidence="1 2">
    <name type="scientific">Saguinus oedipus</name>
    <name type="common">Cotton-top tamarin</name>
    <name type="synonym">Oedipomidas oedipus</name>
    <dbReference type="NCBI Taxonomy" id="9490"/>
    <lineage>
        <taxon>Eukaryota</taxon>
        <taxon>Metazoa</taxon>
        <taxon>Chordata</taxon>
        <taxon>Craniata</taxon>
        <taxon>Vertebrata</taxon>
        <taxon>Euteleostomi</taxon>
        <taxon>Mammalia</taxon>
        <taxon>Eutheria</taxon>
        <taxon>Euarchontoglires</taxon>
        <taxon>Primates</taxon>
        <taxon>Haplorrhini</taxon>
        <taxon>Platyrrhini</taxon>
        <taxon>Cebidae</taxon>
        <taxon>Callitrichinae</taxon>
        <taxon>Saguinus</taxon>
    </lineage>
</organism>
<reference evidence="1 2" key="1">
    <citation type="submission" date="2023-05" db="EMBL/GenBank/DDBJ databases">
        <title>B98-5 Cell Line De Novo Hybrid Assembly: An Optical Mapping Approach.</title>
        <authorList>
            <person name="Kananen K."/>
            <person name="Auerbach J.A."/>
            <person name="Kautto E."/>
            <person name="Blachly J.S."/>
        </authorList>
    </citation>
    <scope>NUCLEOTIDE SEQUENCE [LARGE SCALE GENOMIC DNA]</scope>
    <source>
        <strain evidence="1">B95-8</strain>
        <tissue evidence="1">Cell line</tissue>
    </source>
</reference>
<dbReference type="InterPro" id="IPR009078">
    <property type="entry name" value="Ferritin-like_SF"/>
</dbReference>
<proteinExistence type="predicted"/>
<comment type="caution">
    <text evidence="1">The sequence shown here is derived from an EMBL/GenBank/DDBJ whole genome shotgun (WGS) entry which is preliminary data.</text>
</comment>
<gene>
    <name evidence="1" type="ORF">P7K49_038195</name>
</gene>
<dbReference type="PANTHER" id="PTHR11431:SF97">
    <property type="entry name" value="FERRITIN HEAVY POLYPEPTIDE-LIKE 17-RELATED"/>
    <property type="match status" value="1"/>
</dbReference>
<dbReference type="Proteomes" id="UP001266305">
    <property type="component" value="Unassembled WGS sequence"/>
</dbReference>